<dbReference type="RefSeq" id="WP_320943595.1">
    <property type="nucleotide sequence ID" value="NZ_BAABEU010000004.1"/>
</dbReference>
<dbReference type="InterPro" id="IPR007253">
    <property type="entry name" value="Cell_wall-bd_2"/>
</dbReference>
<accession>A0ABZ0SUG3</accession>
<organism evidence="1 2">
    <name type="scientific">Microbacterium rhizosphaerae</name>
    <dbReference type="NCBI Taxonomy" id="1678237"/>
    <lineage>
        <taxon>Bacteria</taxon>
        <taxon>Bacillati</taxon>
        <taxon>Actinomycetota</taxon>
        <taxon>Actinomycetes</taxon>
        <taxon>Micrococcales</taxon>
        <taxon>Microbacteriaceae</taxon>
        <taxon>Microbacterium</taxon>
    </lineage>
</organism>
<gene>
    <name evidence="1" type="ORF">SM116_06245</name>
</gene>
<protein>
    <submittedName>
        <fullName evidence="1">Cell wall-binding repeat-containing protein</fullName>
    </submittedName>
</protein>
<proteinExistence type="predicted"/>
<dbReference type="Proteomes" id="UP001323798">
    <property type="component" value="Chromosome"/>
</dbReference>
<name>A0ABZ0SUG3_9MICO</name>
<evidence type="ECO:0000313" key="1">
    <source>
        <dbReference type="EMBL" id="WPR90892.1"/>
    </source>
</evidence>
<dbReference type="PANTHER" id="PTHR30032:SF8">
    <property type="entry name" value="GERMINATION-SPECIFIC N-ACETYLMURAMOYL-L-ALANINE AMIDASE"/>
    <property type="match status" value="1"/>
</dbReference>
<reference evidence="1 2" key="1">
    <citation type="submission" date="2023-11" db="EMBL/GenBank/DDBJ databases">
        <title>Genome sequence of Microbacterium rhizosphaerae KACC 19337.</title>
        <authorList>
            <person name="Choi H."/>
            <person name="Kim S."/>
            <person name="Kim Y."/>
            <person name="Kwon S.-W."/>
            <person name="Heo J."/>
        </authorList>
    </citation>
    <scope>NUCLEOTIDE SEQUENCE [LARGE SCALE GENOMIC DNA]</scope>
    <source>
        <strain evidence="1 2">KACC 19337</strain>
    </source>
</reference>
<sequence length="647" mass="65171">MTGQVDGISVTYSYGPQLNVYGWTDTIGPENGNNNLVEVTLTGPDGAAVPTDIGQPLLATLQFSNGYDDHPVADSFGRVVHHGFWTSARVDKPGVYKACVQVAPGYPTPTAGSWASLGCATVTVAARVMGGAITSIGPHAGQSGLYVDGWMSDSWSEESGYAQFDVSYTDGVPAADHPAGPIQGGPYFGAPSATLSAQHPGVVGLTPVTTVIDPAPPGTYSICARFTDSTAAVSSPSSCMTATITSAYDTKTWTPPASATLGVGTSVRASPAVWSPDDAAVVDRLVLADDLTNPDVVTVLAQASPGGDLLVPPTVAGHRVCILETATVPGGVPTSLRSCYEADVVGVTVGRVSGDDRYATAAAMSRTAFPVDGPGTVYVASGVSFADALSVGPVVTKTHAGLLLTDPSGLPPATQTELARLRPARIVVVGGPAAVSDTVLAQLRGLAPAVTRIWGSDRYATSRAVVESAYPPGSSARVLVATGANYPDAEAAVPAAAALSAPILLVNGSASAVESATAAELARLGADRVTVLGGLNAISAGVASTMGSNVTVDRVAGADRYETAVAIAHLASPATSADAYIASGENFPDALAAATLLGAAPGPIYLSPRDCAPPDVVADVIRIGATTATILGGPAVLLQDRFYTCTS</sequence>
<dbReference type="Gene3D" id="3.40.50.12090">
    <property type="match status" value="2"/>
</dbReference>
<dbReference type="InterPro" id="IPR051922">
    <property type="entry name" value="Bact_Sporulation_Assoc"/>
</dbReference>
<keyword evidence="2" id="KW-1185">Reference proteome</keyword>
<dbReference type="Pfam" id="PF04122">
    <property type="entry name" value="CW_binding_2"/>
    <property type="match status" value="3"/>
</dbReference>
<dbReference type="PANTHER" id="PTHR30032">
    <property type="entry name" value="N-ACETYLMURAMOYL-L-ALANINE AMIDASE-RELATED"/>
    <property type="match status" value="1"/>
</dbReference>
<dbReference type="EMBL" id="CP139368">
    <property type="protein sequence ID" value="WPR90892.1"/>
    <property type="molecule type" value="Genomic_DNA"/>
</dbReference>
<evidence type="ECO:0000313" key="2">
    <source>
        <dbReference type="Proteomes" id="UP001323798"/>
    </source>
</evidence>